<protein>
    <submittedName>
        <fullName evidence="2">Nucleotidyltransferase</fullName>
    </submittedName>
</protein>
<dbReference type="RefSeq" id="WP_062252253.1">
    <property type="nucleotide sequence ID" value="NZ_CP014229.1"/>
</dbReference>
<accession>A0A0X8JJW7</accession>
<dbReference type="InterPro" id="IPR043519">
    <property type="entry name" value="NT_sf"/>
</dbReference>
<dbReference type="GO" id="GO:0016779">
    <property type="term" value="F:nucleotidyltransferase activity"/>
    <property type="evidence" value="ECO:0007669"/>
    <property type="project" value="InterPro"/>
</dbReference>
<dbReference type="CDD" id="cd05403">
    <property type="entry name" value="NT_KNTase_like"/>
    <property type="match status" value="1"/>
</dbReference>
<dbReference type="EMBL" id="CP014229">
    <property type="protein sequence ID" value="AMD89952.1"/>
    <property type="molecule type" value="Genomic_DNA"/>
</dbReference>
<proteinExistence type="predicted"/>
<keyword evidence="3" id="KW-1185">Reference proteome</keyword>
<gene>
    <name evidence="2" type="ORF">AXF13_07375</name>
</gene>
<dbReference type="AlphaFoldDB" id="A0A0X8JJW7"/>
<dbReference type="Gene3D" id="3.30.460.10">
    <property type="entry name" value="Beta Polymerase, domain 2"/>
    <property type="match status" value="1"/>
</dbReference>
<dbReference type="InterPro" id="IPR002934">
    <property type="entry name" value="Polymerase_NTP_transf_dom"/>
</dbReference>
<keyword evidence="2" id="KW-0808">Transferase</keyword>
<feature type="domain" description="Polymerase nucleotidyl transferase" evidence="1">
    <location>
        <begin position="23"/>
        <end position="57"/>
    </location>
</feature>
<evidence type="ECO:0000313" key="3">
    <source>
        <dbReference type="Proteomes" id="UP000069241"/>
    </source>
</evidence>
<sequence>MIEPQTWVADALARMKKAFGPRLAYLGLQGSYRRGEATETSDIDLVVLLDTVEPADLDIYRSIVHALPEGHKACGFCSGTEEFFHWPRHELLPFSMDTDDYYGRLKDFLPPLSQEDARAGAKIGASALLHLLTHSYLYAEPEARPAILKDAYKAAFFVMQVVYYLASGQYCRSKKELLACLDGAEKEILQAGLDVPAWLAAHTETQAFALLRGWCGGVLTGNESV</sequence>
<dbReference type="Proteomes" id="UP000069241">
    <property type="component" value="Chromosome"/>
</dbReference>
<evidence type="ECO:0000313" key="2">
    <source>
        <dbReference type="EMBL" id="AMD89952.1"/>
    </source>
</evidence>
<name>A0A0X8JJW7_9BACT</name>
<reference evidence="3" key="1">
    <citation type="submission" date="2016-02" db="EMBL/GenBank/DDBJ databases">
        <authorList>
            <person name="Holder M.E."/>
            <person name="Ajami N.J."/>
            <person name="Petrosino J.F."/>
        </authorList>
    </citation>
    <scope>NUCLEOTIDE SEQUENCE [LARGE SCALE GENOMIC DNA]</scope>
    <source>
        <strain evidence="3">CCUG 45958</strain>
    </source>
</reference>
<dbReference type="STRING" id="44742.AXF13_07375"/>
<dbReference type="KEGG" id="dfi:AXF13_07375"/>
<dbReference type="SUPFAM" id="SSF81301">
    <property type="entry name" value="Nucleotidyltransferase"/>
    <property type="match status" value="1"/>
</dbReference>
<dbReference type="Pfam" id="PF01909">
    <property type="entry name" value="NTP_transf_2"/>
    <property type="match status" value="1"/>
</dbReference>
<organism evidence="2 3">
    <name type="scientific">Desulfovibrio fairfieldensis</name>
    <dbReference type="NCBI Taxonomy" id="44742"/>
    <lineage>
        <taxon>Bacteria</taxon>
        <taxon>Pseudomonadati</taxon>
        <taxon>Thermodesulfobacteriota</taxon>
        <taxon>Desulfovibrionia</taxon>
        <taxon>Desulfovibrionales</taxon>
        <taxon>Desulfovibrionaceae</taxon>
        <taxon>Desulfovibrio</taxon>
    </lineage>
</organism>
<evidence type="ECO:0000259" key="1">
    <source>
        <dbReference type="Pfam" id="PF01909"/>
    </source>
</evidence>